<reference evidence="3 4" key="1">
    <citation type="submission" date="2019-10" db="EMBL/GenBank/DDBJ databases">
        <title>A soil myxobacterium in the family Polyangiaceae.</title>
        <authorList>
            <person name="Li Y."/>
            <person name="Wang J."/>
        </authorList>
    </citation>
    <scope>NUCLEOTIDE SEQUENCE [LARGE SCALE GENOMIC DNA]</scope>
    <source>
        <strain evidence="3 4">DSM 14734</strain>
    </source>
</reference>
<proteinExistence type="predicted"/>
<keyword evidence="4" id="KW-1185">Reference proteome</keyword>
<evidence type="ECO:0000256" key="2">
    <source>
        <dbReference type="SAM" id="SignalP"/>
    </source>
</evidence>
<feature type="region of interest" description="Disordered" evidence="1">
    <location>
        <begin position="31"/>
        <end position="56"/>
    </location>
</feature>
<gene>
    <name evidence="3" type="ORF">GF068_31260</name>
</gene>
<feature type="signal peptide" evidence="2">
    <location>
        <begin position="1"/>
        <end position="30"/>
    </location>
</feature>
<protein>
    <submittedName>
        <fullName evidence="3">Uncharacterized protein</fullName>
    </submittedName>
</protein>
<dbReference type="EMBL" id="WJIE01000011">
    <property type="protein sequence ID" value="MRG96368.1"/>
    <property type="molecule type" value="Genomic_DNA"/>
</dbReference>
<organism evidence="3 4">
    <name type="scientific">Polyangium spumosum</name>
    <dbReference type="NCBI Taxonomy" id="889282"/>
    <lineage>
        <taxon>Bacteria</taxon>
        <taxon>Pseudomonadati</taxon>
        <taxon>Myxococcota</taxon>
        <taxon>Polyangia</taxon>
        <taxon>Polyangiales</taxon>
        <taxon>Polyangiaceae</taxon>
        <taxon>Polyangium</taxon>
    </lineage>
</organism>
<keyword evidence="2" id="KW-0732">Signal</keyword>
<dbReference type="RefSeq" id="WP_153823175.1">
    <property type="nucleotide sequence ID" value="NZ_WJIE01000011.1"/>
</dbReference>
<dbReference type="AlphaFoldDB" id="A0A6N7PWC4"/>
<dbReference type="Proteomes" id="UP000440224">
    <property type="component" value="Unassembled WGS sequence"/>
</dbReference>
<comment type="caution">
    <text evidence="3">The sequence shown here is derived from an EMBL/GenBank/DDBJ whole genome shotgun (WGS) entry which is preliminary data.</text>
</comment>
<sequence>MKNETMGRTLRGGLFLAVVLGMLRAIPAPAAEPDTSPLTSANSKASRAAAAESKPSQVVMDGDIVPDCNGGTTRTPYWLTRILFHGAFCVHAPRNAPLRIDYGTTLVGYEDQQNGKLSEHQAYYSLSRIDVPPGQRHVIWAVCGGAGQSLPNGTRVVPTVRMDAARVGRVALLVRGLDDLEVDYNASLAVLRATGGQAIKNFMEPRLENTRESIDTQTAPLRAALLQENHAILRGAGFHVSPTWSEDQ</sequence>
<evidence type="ECO:0000313" key="4">
    <source>
        <dbReference type="Proteomes" id="UP000440224"/>
    </source>
</evidence>
<evidence type="ECO:0000256" key="1">
    <source>
        <dbReference type="SAM" id="MobiDB-lite"/>
    </source>
</evidence>
<feature type="chain" id="PRO_5026898227" evidence="2">
    <location>
        <begin position="31"/>
        <end position="248"/>
    </location>
</feature>
<accession>A0A6N7PWC4</accession>
<evidence type="ECO:0000313" key="3">
    <source>
        <dbReference type="EMBL" id="MRG96368.1"/>
    </source>
</evidence>
<dbReference type="OrthoDB" id="9821144at2"/>
<name>A0A6N7PWC4_9BACT</name>
<feature type="compositionally biased region" description="Low complexity" evidence="1">
    <location>
        <begin position="40"/>
        <end position="56"/>
    </location>
</feature>